<protein>
    <recommendedName>
        <fullName evidence="5">Gfo/Idh/MocA-like oxidoreductase N-terminal domain-containing protein</fullName>
    </recommendedName>
</protein>
<dbReference type="SUPFAM" id="SSF55347">
    <property type="entry name" value="Glyceraldehyde-3-phosphate dehydrogenase-like, C-terminal domain"/>
    <property type="match status" value="1"/>
</dbReference>
<organism evidence="3 4">
    <name type="scientific">Exophiala spinifera</name>
    <dbReference type="NCBI Taxonomy" id="91928"/>
    <lineage>
        <taxon>Eukaryota</taxon>
        <taxon>Fungi</taxon>
        <taxon>Dikarya</taxon>
        <taxon>Ascomycota</taxon>
        <taxon>Pezizomycotina</taxon>
        <taxon>Eurotiomycetes</taxon>
        <taxon>Chaetothyriomycetidae</taxon>
        <taxon>Chaetothyriales</taxon>
        <taxon>Herpotrichiellaceae</taxon>
        <taxon>Exophiala</taxon>
    </lineage>
</organism>
<dbReference type="RefSeq" id="XP_016232917.1">
    <property type="nucleotide sequence ID" value="XM_016384294.1"/>
</dbReference>
<gene>
    <name evidence="3" type="ORF">PV08_09979</name>
</gene>
<dbReference type="HOGENOM" id="CLU_023194_25_2_1"/>
<dbReference type="InterPro" id="IPR055080">
    <property type="entry name" value="Gal80p-like_C"/>
</dbReference>
<feature type="domain" description="Gfo/Idh/MocA-like oxidoreductase N-terminal" evidence="1">
    <location>
        <begin position="4"/>
        <end position="131"/>
    </location>
</feature>
<dbReference type="EMBL" id="KN847498">
    <property type="protein sequence ID" value="KIW12701.1"/>
    <property type="molecule type" value="Genomic_DNA"/>
</dbReference>
<dbReference type="PANTHER" id="PTHR43708">
    <property type="entry name" value="CONSERVED EXPRESSED OXIDOREDUCTASE (EUROFUNG)"/>
    <property type="match status" value="1"/>
</dbReference>
<name>A0A0D1YCN8_9EURO</name>
<dbReference type="STRING" id="91928.A0A0D1YCN8"/>
<dbReference type="VEuPathDB" id="FungiDB:PV08_09979"/>
<keyword evidence="4" id="KW-1185">Reference proteome</keyword>
<dbReference type="GeneID" id="27337062"/>
<proteinExistence type="predicted"/>
<dbReference type="Pfam" id="PF22685">
    <property type="entry name" value="Gal80p_C-like"/>
    <property type="match status" value="1"/>
</dbReference>
<dbReference type="Pfam" id="PF01408">
    <property type="entry name" value="GFO_IDH_MocA"/>
    <property type="match status" value="1"/>
</dbReference>
<dbReference type="SUPFAM" id="SSF51735">
    <property type="entry name" value="NAD(P)-binding Rossmann-fold domains"/>
    <property type="match status" value="1"/>
</dbReference>
<dbReference type="InterPro" id="IPR000683">
    <property type="entry name" value="Gfo/Idh/MocA-like_OxRdtase_N"/>
</dbReference>
<dbReference type="InterPro" id="IPR036291">
    <property type="entry name" value="NAD(P)-bd_dom_sf"/>
</dbReference>
<dbReference type="Gene3D" id="3.30.360.10">
    <property type="entry name" value="Dihydrodipicolinate Reductase, domain 2"/>
    <property type="match status" value="1"/>
</dbReference>
<reference evidence="3 4" key="1">
    <citation type="submission" date="2015-01" db="EMBL/GenBank/DDBJ databases">
        <title>The Genome Sequence of Exophiala spinifera CBS89968.</title>
        <authorList>
            <consortium name="The Broad Institute Genomics Platform"/>
            <person name="Cuomo C."/>
            <person name="de Hoog S."/>
            <person name="Gorbushina A."/>
            <person name="Stielow B."/>
            <person name="Teixiera M."/>
            <person name="Abouelleil A."/>
            <person name="Chapman S.B."/>
            <person name="Priest M."/>
            <person name="Young S.K."/>
            <person name="Wortman J."/>
            <person name="Nusbaum C."/>
            <person name="Birren B."/>
        </authorList>
    </citation>
    <scope>NUCLEOTIDE SEQUENCE [LARGE SCALE GENOMIC DNA]</scope>
    <source>
        <strain evidence="3 4">CBS 89968</strain>
    </source>
</reference>
<dbReference type="InterPro" id="IPR051317">
    <property type="entry name" value="Gfo/Idh/MocA_oxidoreduct"/>
</dbReference>
<evidence type="ECO:0000313" key="3">
    <source>
        <dbReference type="EMBL" id="KIW12701.1"/>
    </source>
</evidence>
<dbReference type="PANTHER" id="PTHR43708:SF1">
    <property type="entry name" value="GALACTOSE_LACTOSE METABOLISM REGULATORY PROTEIN GAL80"/>
    <property type="match status" value="1"/>
</dbReference>
<dbReference type="GO" id="GO:0000166">
    <property type="term" value="F:nucleotide binding"/>
    <property type="evidence" value="ECO:0007669"/>
    <property type="project" value="InterPro"/>
</dbReference>
<dbReference type="Proteomes" id="UP000053328">
    <property type="component" value="Unassembled WGS sequence"/>
</dbReference>
<sequence>MAIGIGIIGLSASPTAWVSRGHMGALRHPRLSSKYTLKALATSSPSSATAAAETWGLPREAAYHTPDQIAADKNVDLVVIGVKLPLHRDLALPSLRAGKDVLIEWPLATNMEEIDELRQAARDGGGKVWVGLQARCSPVILKAKEIIENGILGKIISTSIVGTDSTLLYLPPKFDYEHDKKNRADISSITSGHILDALCFLLGEFEALTSTSHCFFPLIETPHHSASVPRDAPDSFMVQGVLSNGAVASLSLVLATKDTPSSISWIITGEKASLKFEGPNINIQMIPPELFLHAGAGKEWEKMEITPAFAFGQVGELYEAIADGEKTKGCLVDLEGAALRHRMLEACARSSESGTRETYTIEA</sequence>
<evidence type="ECO:0000259" key="2">
    <source>
        <dbReference type="Pfam" id="PF22685"/>
    </source>
</evidence>
<accession>A0A0D1YCN8</accession>
<evidence type="ECO:0008006" key="5">
    <source>
        <dbReference type="Google" id="ProtNLM"/>
    </source>
</evidence>
<dbReference type="AlphaFoldDB" id="A0A0D1YCN8"/>
<dbReference type="Gene3D" id="3.40.50.720">
    <property type="entry name" value="NAD(P)-binding Rossmann-like Domain"/>
    <property type="match status" value="1"/>
</dbReference>
<evidence type="ECO:0000259" key="1">
    <source>
        <dbReference type="Pfam" id="PF01408"/>
    </source>
</evidence>
<dbReference type="OrthoDB" id="64915at2759"/>
<evidence type="ECO:0000313" key="4">
    <source>
        <dbReference type="Proteomes" id="UP000053328"/>
    </source>
</evidence>
<feature type="domain" description="Gal80p-like C-terminal" evidence="2">
    <location>
        <begin position="138"/>
        <end position="278"/>
    </location>
</feature>